<dbReference type="GO" id="GO:0006285">
    <property type="term" value="P:base-excision repair, AP site formation"/>
    <property type="evidence" value="ECO:0007669"/>
    <property type="project" value="TreeGrafter"/>
</dbReference>
<dbReference type="GO" id="GO:0032131">
    <property type="term" value="F:alkylated DNA binding"/>
    <property type="evidence" value="ECO:0007669"/>
    <property type="project" value="TreeGrafter"/>
</dbReference>
<protein>
    <recommendedName>
        <fullName evidence="2">DNA-3-methyladenine glycosylase II</fullName>
        <ecNumber evidence="2">3.2.2.21</ecNumber>
    </recommendedName>
</protein>
<feature type="domain" description="HhH-GPD" evidence="5">
    <location>
        <begin position="129"/>
        <end position="277"/>
    </location>
</feature>
<evidence type="ECO:0000256" key="1">
    <source>
        <dbReference type="ARBA" id="ARBA00000086"/>
    </source>
</evidence>
<dbReference type="GO" id="GO:0005737">
    <property type="term" value="C:cytoplasm"/>
    <property type="evidence" value="ECO:0007669"/>
    <property type="project" value="TreeGrafter"/>
</dbReference>
<evidence type="ECO:0000256" key="4">
    <source>
        <dbReference type="ARBA" id="ARBA00023204"/>
    </source>
</evidence>
<proteinExistence type="predicted"/>
<dbReference type="GO" id="GO:0006307">
    <property type="term" value="P:DNA alkylation repair"/>
    <property type="evidence" value="ECO:0007669"/>
    <property type="project" value="TreeGrafter"/>
</dbReference>
<evidence type="ECO:0000256" key="3">
    <source>
        <dbReference type="ARBA" id="ARBA00022763"/>
    </source>
</evidence>
<reference evidence="6" key="1">
    <citation type="submission" date="2018-12" db="EMBL/GenBank/DDBJ databases">
        <authorList>
            <consortium name="PulseNet: The National Subtyping Network for Foodborne Disease Surveillance"/>
            <person name="Tarr C.L."/>
            <person name="Trees E."/>
            <person name="Katz L.S."/>
            <person name="Carleton-Romer H.A."/>
            <person name="Stroika S."/>
            <person name="Kucerova Z."/>
            <person name="Roache K.F."/>
            <person name="Sabol A.L."/>
            <person name="Besser J."/>
            <person name="Gerner-Smidt P."/>
        </authorList>
    </citation>
    <scope>NUCLEOTIDE SEQUENCE</scope>
    <source>
        <strain evidence="6">PNUSAS064340</strain>
    </source>
</reference>
<dbReference type="InterPro" id="IPR011257">
    <property type="entry name" value="DNA_glycosylase"/>
</dbReference>
<comment type="catalytic activity">
    <reaction evidence="1">
        <text>Hydrolysis of alkylated DNA, releasing 3-methyladenine, 3-methylguanine, 7-methylguanine and 7-methyladenine.</text>
        <dbReference type="EC" id="3.2.2.21"/>
    </reaction>
</comment>
<name>A0A5T3RNJ0_SALER</name>
<dbReference type="InterPro" id="IPR003265">
    <property type="entry name" value="HhH-GPD_domain"/>
</dbReference>
<dbReference type="EMBL" id="AACZBH010000079">
    <property type="protein sequence ID" value="EAN7517990.1"/>
    <property type="molecule type" value="Genomic_DNA"/>
</dbReference>
<dbReference type="GO" id="GO:0032993">
    <property type="term" value="C:protein-DNA complex"/>
    <property type="evidence" value="ECO:0007669"/>
    <property type="project" value="TreeGrafter"/>
</dbReference>
<dbReference type="SUPFAM" id="SSF48150">
    <property type="entry name" value="DNA-glycosylase"/>
    <property type="match status" value="1"/>
</dbReference>
<dbReference type="GO" id="GO:0043916">
    <property type="term" value="F:DNA-7-methylguanine glycosylase activity"/>
    <property type="evidence" value="ECO:0007669"/>
    <property type="project" value="TreeGrafter"/>
</dbReference>
<dbReference type="Gene3D" id="1.10.340.30">
    <property type="entry name" value="Hypothetical protein, domain 2"/>
    <property type="match status" value="1"/>
</dbReference>
<dbReference type="Gene3D" id="3.30.310.20">
    <property type="entry name" value="DNA-3-methyladenine glycosylase AlkA, N-terminal domain"/>
    <property type="match status" value="1"/>
</dbReference>
<dbReference type="InterPro" id="IPR051912">
    <property type="entry name" value="Alkylbase_DNA_Glycosylase/TA"/>
</dbReference>
<accession>A0A5T3RNJ0</accession>
<evidence type="ECO:0000259" key="5">
    <source>
        <dbReference type="SMART" id="SM00478"/>
    </source>
</evidence>
<dbReference type="EC" id="3.2.2.21" evidence="2"/>
<keyword evidence="4" id="KW-0234">DNA repair</keyword>
<gene>
    <name evidence="6" type="ORF">EKX87_22320</name>
</gene>
<dbReference type="AlphaFoldDB" id="A0A5T3RNJ0"/>
<dbReference type="PANTHER" id="PTHR43003:SF13">
    <property type="entry name" value="DNA-3-METHYLADENINE GLYCOSYLASE 2"/>
    <property type="match status" value="1"/>
</dbReference>
<evidence type="ECO:0000256" key="2">
    <source>
        <dbReference type="ARBA" id="ARBA00012000"/>
    </source>
</evidence>
<keyword evidence="3" id="KW-0227">DNA damage</keyword>
<sequence>MDQLIFYIRPASRFNMFFWLSFQKRRLIKGCELFANQSFTKHVMLDGELYTLNIRARKQDIIEVNCTGRINDDIELALKKRIYKMLDIVTDTHTVDNILGNESQALFPRACIKIPGCFSVYESAVRAVLGQQVSIKRATDLISLFTEYIAVGRGDSVFPEKEVAFPVIKEVVARLPLTHNKRNALIEITEFLMTNSQTHCVDINDALNIKGVGSWTIDNIRLRGFLDPDIWMGKDLIIRKVCAQMGLPDVTDDFYNKFSPYRSYLTLNLWHIYNLQNHVYDDMFFIPESVPATPFNG</sequence>
<evidence type="ECO:0000313" key="6">
    <source>
        <dbReference type="EMBL" id="EAN7517990.1"/>
    </source>
</evidence>
<dbReference type="InterPro" id="IPR037046">
    <property type="entry name" value="AlkA_N_sf"/>
</dbReference>
<comment type="caution">
    <text evidence="6">The sequence shown here is derived from an EMBL/GenBank/DDBJ whole genome shotgun (WGS) entry which is preliminary data.</text>
</comment>
<dbReference type="SMART" id="SM00478">
    <property type="entry name" value="ENDO3c"/>
    <property type="match status" value="1"/>
</dbReference>
<dbReference type="PANTHER" id="PTHR43003">
    <property type="entry name" value="DNA-3-METHYLADENINE GLYCOSYLASE"/>
    <property type="match status" value="1"/>
</dbReference>
<organism evidence="6">
    <name type="scientific">Salmonella enterica</name>
    <name type="common">Salmonella choleraesuis</name>
    <dbReference type="NCBI Taxonomy" id="28901"/>
    <lineage>
        <taxon>Bacteria</taxon>
        <taxon>Pseudomonadati</taxon>
        <taxon>Pseudomonadota</taxon>
        <taxon>Gammaproteobacteria</taxon>
        <taxon>Enterobacterales</taxon>
        <taxon>Enterobacteriaceae</taxon>
        <taxon>Salmonella</taxon>
    </lineage>
</organism>
<dbReference type="GO" id="GO:0008725">
    <property type="term" value="F:DNA-3-methyladenine glycosylase activity"/>
    <property type="evidence" value="ECO:0007669"/>
    <property type="project" value="TreeGrafter"/>
</dbReference>